<reference evidence="3" key="1">
    <citation type="submission" date="2023-06" db="EMBL/GenBank/DDBJ databases">
        <title>Genome-scale phylogeny and comparative genomics of the fungal order Sordariales.</title>
        <authorList>
            <consortium name="Lawrence Berkeley National Laboratory"/>
            <person name="Hensen N."/>
            <person name="Bonometti L."/>
            <person name="Westerberg I."/>
            <person name="Brannstrom I.O."/>
            <person name="Guillou S."/>
            <person name="Cros-Aarteil S."/>
            <person name="Calhoun S."/>
            <person name="Haridas S."/>
            <person name="Kuo A."/>
            <person name="Mondo S."/>
            <person name="Pangilinan J."/>
            <person name="Riley R."/>
            <person name="Labutti K."/>
            <person name="Andreopoulos B."/>
            <person name="Lipzen A."/>
            <person name="Chen C."/>
            <person name="Yanf M."/>
            <person name="Daum C."/>
            <person name="Ng V."/>
            <person name="Clum A."/>
            <person name="Steindorff A."/>
            <person name="Ohm R."/>
            <person name="Martin F."/>
            <person name="Silar P."/>
            <person name="Natvig D."/>
            <person name="Lalanne C."/>
            <person name="Gautier V."/>
            <person name="Ament-Velasquez S.L."/>
            <person name="Kruys A."/>
            <person name="Hutchinson M.I."/>
            <person name="Powell A.J."/>
            <person name="Barry K."/>
            <person name="Miller A.N."/>
            <person name="Grigoriev I.V."/>
            <person name="Debuchy R."/>
            <person name="Gladieux P."/>
            <person name="Thoren M.H."/>
            <person name="Johannesson H."/>
        </authorList>
    </citation>
    <scope>NUCLEOTIDE SEQUENCE</scope>
    <source>
        <strain evidence="3">CBS 606.72</strain>
    </source>
</reference>
<keyword evidence="2" id="KW-0812">Transmembrane</keyword>
<proteinExistence type="predicted"/>
<evidence type="ECO:0000256" key="1">
    <source>
        <dbReference type="SAM" id="MobiDB-lite"/>
    </source>
</evidence>
<evidence type="ECO:0000313" key="3">
    <source>
        <dbReference type="EMBL" id="KAK0611603.1"/>
    </source>
</evidence>
<comment type="caution">
    <text evidence="3">The sequence shown here is derived from an EMBL/GenBank/DDBJ whole genome shotgun (WGS) entry which is preliminary data.</text>
</comment>
<gene>
    <name evidence="3" type="ORF">B0T14DRAFT_571480</name>
</gene>
<feature type="compositionally biased region" description="Low complexity" evidence="1">
    <location>
        <begin position="54"/>
        <end position="66"/>
    </location>
</feature>
<dbReference type="Proteomes" id="UP001175000">
    <property type="component" value="Unassembled WGS sequence"/>
</dbReference>
<dbReference type="EMBL" id="JAULSU010000007">
    <property type="protein sequence ID" value="KAK0611603.1"/>
    <property type="molecule type" value="Genomic_DNA"/>
</dbReference>
<feature type="compositionally biased region" description="Basic and acidic residues" evidence="1">
    <location>
        <begin position="22"/>
        <end position="31"/>
    </location>
</feature>
<evidence type="ECO:0000256" key="2">
    <source>
        <dbReference type="SAM" id="Phobius"/>
    </source>
</evidence>
<evidence type="ECO:0000313" key="4">
    <source>
        <dbReference type="Proteomes" id="UP001175000"/>
    </source>
</evidence>
<name>A0AA39TY69_9PEZI</name>
<sequence length="406" mass="46137">MPSGKTVSQNFQLALELREHAGVIDKAKNKDQNTTPPNPTTMAPSKKARLGGNTSKTSSSSSSQTTLPKPFTQAPKALETFYTHLNPHHIYLAHIDSHPRDFKRKIFLVPVAMNAAVALLFLWRLYLIGPYYLALFASTIGYPNELTLRADEMEWKPLLLVILRRGFTFILDFVLFVFVWPWPYEFAVGGSASHGAPLGWRWQVGFRDQEIYVRRSRSWDTELGDLFGSEGSAKRNEFWSRVGEATNPLLLQQKTGYLLMDGAWDLDWDAMVLATSLVDTKKLELDEFMEPVVLLHSEKFGWVTMDRGETKAADEEERRKQVFAFRDALAKLGKEDLFFRWIEIVQFETSKPGVFGAQRQHEVAEQIRELFSKNGVDFDKVWGEVIPNRNTGAPAKEDTGATSDPE</sequence>
<feature type="region of interest" description="Disordered" evidence="1">
    <location>
        <begin position="387"/>
        <end position="406"/>
    </location>
</feature>
<dbReference type="AlphaFoldDB" id="A0AA39TY69"/>
<keyword evidence="4" id="KW-1185">Reference proteome</keyword>
<organism evidence="3 4">
    <name type="scientific">Immersiella caudata</name>
    <dbReference type="NCBI Taxonomy" id="314043"/>
    <lineage>
        <taxon>Eukaryota</taxon>
        <taxon>Fungi</taxon>
        <taxon>Dikarya</taxon>
        <taxon>Ascomycota</taxon>
        <taxon>Pezizomycotina</taxon>
        <taxon>Sordariomycetes</taxon>
        <taxon>Sordariomycetidae</taxon>
        <taxon>Sordariales</taxon>
        <taxon>Lasiosphaeriaceae</taxon>
        <taxon>Immersiella</taxon>
    </lineage>
</organism>
<accession>A0AA39TY69</accession>
<keyword evidence="2" id="KW-1133">Transmembrane helix</keyword>
<protein>
    <submittedName>
        <fullName evidence="3">Uncharacterized protein</fullName>
    </submittedName>
</protein>
<feature type="region of interest" description="Disordered" evidence="1">
    <location>
        <begin position="22"/>
        <end position="69"/>
    </location>
</feature>
<feature type="transmembrane region" description="Helical" evidence="2">
    <location>
        <begin position="106"/>
        <end position="123"/>
    </location>
</feature>
<keyword evidence="2" id="KW-0472">Membrane</keyword>